<evidence type="ECO:0000256" key="3">
    <source>
        <dbReference type="ARBA" id="ARBA00022448"/>
    </source>
</evidence>
<accession>A0A8C7XTT4</accession>
<dbReference type="FunFam" id="1.20.1250.20:FF:000183">
    <property type="entry name" value="sodium-dependent lysophosphatidylcholine symporter 1 isoform X2"/>
    <property type="match status" value="1"/>
</dbReference>
<feature type="transmembrane region" description="Helical" evidence="8">
    <location>
        <begin position="352"/>
        <end position="372"/>
    </location>
</feature>
<keyword evidence="5 8" id="KW-0812">Transmembrane</keyword>
<dbReference type="PANTHER" id="PTHR11328:SF30">
    <property type="entry name" value="SPHINGOSINE-1-PHOSPHATE TRANSPORTER MFSD2B"/>
    <property type="match status" value="1"/>
</dbReference>
<dbReference type="GO" id="GO:0015293">
    <property type="term" value="F:symporter activity"/>
    <property type="evidence" value="ECO:0007669"/>
    <property type="project" value="InterPro"/>
</dbReference>
<evidence type="ECO:0000256" key="2">
    <source>
        <dbReference type="ARBA" id="ARBA00008335"/>
    </source>
</evidence>
<dbReference type="Ensembl" id="ENSOSIT00000019517.1">
    <property type="protein sequence ID" value="ENSOSIP00000018477.1"/>
    <property type="gene ID" value="ENSOSIG00000009953.1"/>
</dbReference>
<keyword evidence="6 8" id="KW-1133">Transmembrane helix</keyword>
<keyword evidence="10" id="KW-1185">Reference proteome</keyword>
<reference evidence="9" key="1">
    <citation type="submission" date="2025-08" db="UniProtKB">
        <authorList>
            <consortium name="Ensembl"/>
        </authorList>
    </citation>
    <scope>IDENTIFICATION</scope>
</reference>
<dbReference type="PANTHER" id="PTHR11328">
    <property type="entry name" value="MAJOR FACILITATOR SUPERFAMILY DOMAIN-CONTAINING PROTEIN"/>
    <property type="match status" value="1"/>
</dbReference>
<dbReference type="FunFam" id="1.20.1250.20:FF:000260">
    <property type="entry name" value="Major facilitator superfamily domain containing 2B"/>
    <property type="match status" value="1"/>
</dbReference>
<feature type="transmembrane region" description="Helical" evidence="8">
    <location>
        <begin position="393"/>
        <end position="421"/>
    </location>
</feature>
<feature type="transmembrane region" description="Helical" evidence="8">
    <location>
        <begin position="145"/>
        <end position="169"/>
    </location>
</feature>
<evidence type="ECO:0000313" key="9">
    <source>
        <dbReference type="Ensembl" id="ENSOSIP00000018477.1"/>
    </source>
</evidence>
<comment type="similarity">
    <text evidence="2">Belongs to the major facilitator superfamily.</text>
</comment>
<name>A0A8C7XTT4_9TELE</name>
<feature type="transmembrane region" description="Helical" evidence="8">
    <location>
        <begin position="298"/>
        <end position="320"/>
    </location>
</feature>
<proteinExistence type="inferred from homology"/>
<dbReference type="SUPFAM" id="SSF103473">
    <property type="entry name" value="MFS general substrate transporter"/>
    <property type="match status" value="1"/>
</dbReference>
<evidence type="ECO:0000256" key="8">
    <source>
        <dbReference type="SAM" id="Phobius"/>
    </source>
</evidence>
<dbReference type="InterPro" id="IPR036259">
    <property type="entry name" value="MFS_trans_sf"/>
</dbReference>
<dbReference type="Pfam" id="PF13347">
    <property type="entry name" value="MFS_2"/>
    <property type="match status" value="2"/>
</dbReference>
<organism evidence="9 10">
    <name type="scientific">Oryzias sinensis</name>
    <name type="common">Chinese medaka</name>
    <dbReference type="NCBI Taxonomy" id="183150"/>
    <lineage>
        <taxon>Eukaryota</taxon>
        <taxon>Metazoa</taxon>
        <taxon>Chordata</taxon>
        <taxon>Craniata</taxon>
        <taxon>Vertebrata</taxon>
        <taxon>Euteleostomi</taxon>
        <taxon>Actinopterygii</taxon>
        <taxon>Neopterygii</taxon>
        <taxon>Teleostei</taxon>
        <taxon>Neoteleostei</taxon>
        <taxon>Acanthomorphata</taxon>
        <taxon>Ovalentaria</taxon>
        <taxon>Atherinomorphae</taxon>
        <taxon>Beloniformes</taxon>
        <taxon>Adrianichthyidae</taxon>
        <taxon>Oryziinae</taxon>
        <taxon>Oryzias</taxon>
    </lineage>
</organism>
<keyword evidence="7 8" id="KW-0472">Membrane</keyword>
<dbReference type="GO" id="GO:0005886">
    <property type="term" value="C:plasma membrane"/>
    <property type="evidence" value="ECO:0007669"/>
    <property type="project" value="UniProtKB-SubCell"/>
</dbReference>
<evidence type="ECO:0000256" key="5">
    <source>
        <dbReference type="ARBA" id="ARBA00022692"/>
    </source>
</evidence>
<reference evidence="9" key="2">
    <citation type="submission" date="2025-09" db="UniProtKB">
        <authorList>
            <consortium name="Ensembl"/>
        </authorList>
    </citation>
    <scope>IDENTIFICATION</scope>
</reference>
<evidence type="ECO:0000256" key="4">
    <source>
        <dbReference type="ARBA" id="ARBA00022475"/>
    </source>
</evidence>
<feature type="transmembrane region" description="Helical" evidence="8">
    <location>
        <begin position="327"/>
        <end position="346"/>
    </location>
</feature>
<dbReference type="Proteomes" id="UP000694383">
    <property type="component" value="Unplaced"/>
</dbReference>
<comment type="subcellular location">
    <subcellularLocation>
        <location evidence="1">Cell membrane</location>
        <topology evidence="1">Multi-pass membrane protein</topology>
    </subcellularLocation>
</comment>
<feature type="transmembrane region" description="Helical" evidence="8">
    <location>
        <begin position="441"/>
        <end position="462"/>
    </location>
</feature>
<keyword evidence="3" id="KW-0813">Transport</keyword>
<dbReference type="GO" id="GO:0008643">
    <property type="term" value="P:carbohydrate transport"/>
    <property type="evidence" value="ECO:0007669"/>
    <property type="project" value="InterPro"/>
</dbReference>
<evidence type="ECO:0000256" key="1">
    <source>
        <dbReference type="ARBA" id="ARBA00004651"/>
    </source>
</evidence>
<evidence type="ECO:0000313" key="10">
    <source>
        <dbReference type="Proteomes" id="UP000694383"/>
    </source>
</evidence>
<dbReference type="AlphaFoldDB" id="A0A8C7XTT4"/>
<keyword evidence="4" id="KW-1003">Cell membrane</keyword>
<evidence type="ECO:0000256" key="6">
    <source>
        <dbReference type="ARBA" id="ARBA00022989"/>
    </source>
</evidence>
<feature type="transmembrane region" description="Helical" evidence="8">
    <location>
        <begin position="271"/>
        <end position="292"/>
    </location>
</feature>
<dbReference type="GeneTree" id="ENSGT00390000005318"/>
<feature type="transmembrane region" description="Helical" evidence="8">
    <location>
        <begin position="112"/>
        <end position="133"/>
    </location>
</feature>
<dbReference type="InterPro" id="IPR039672">
    <property type="entry name" value="MFS_2"/>
</dbReference>
<evidence type="ECO:0000256" key="7">
    <source>
        <dbReference type="ARBA" id="ARBA00023136"/>
    </source>
</evidence>
<sequence length="491" mass="55138">MVTDQSGQDGKCLWRKRLKLRRNLGSDRNAQTDLSQKLSICSKLCFAIGGAPKEVAASATAFFLQIYLLDVAQINPFQASMVLFIGKVWGAVNDPVVGFFITKSRWTKIGRLMPWMLGCTPFLVVSYVCLWFVPPFISGRFVWYLGFYCLYQTLITCFHVPYSALTMFLSTDQKERDSATAYRMTMEVLGTLLGAAIQGQIVASAHTLKHCPTHNVSAGYLGNSSGAEVVESVVRVQAYLSQAVSVWAPGWQLRCAWKEGRFKKKRKKRKAVIFCEFNLIQSNFVLFCTYAADLKDHFQNIVLTILVSAVVSIPLWQWFLERFGKKTAAFCGITWIMPFTMMLVFIPNVVVAYVVAVSSGLSVAASLLLPWSMLPDVVDDFRLANPYCKGHEAIFYSFYVFFTKFAAGISLGVSTLCLEFAGYDTGACKQPEPVVYTLKLLMGATPVAFIIVGLLILLLYPISEDVRRRNKLCLEELRCVEIINRHLREKL</sequence>
<protein>
    <submittedName>
        <fullName evidence="9">MFSD2 lysolipid transporter B, sphingolipid</fullName>
    </submittedName>
</protein>
<dbReference type="GO" id="GO:0046624">
    <property type="term" value="F:sphingolipid transporter activity"/>
    <property type="evidence" value="ECO:0007669"/>
    <property type="project" value="TreeGrafter"/>
</dbReference>
<dbReference type="Gene3D" id="1.20.1250.20">
    <property type="entry name" value="MFS general substrate transporter like domains"/>
    <property type="match status" value="2"/>
</dbReference>